<comment type="caution">
    <text evidence="2">The sequence shown here is derived from an EMBL/GenBank/DDBJ whole genome shotgun (WGS) entry which is preliminary data.</text>
</comment>
<feature type="domain" description="Insertion element IS402-like" evidence="1">
    <location>
        <begin position="8"/>
        <end position="84"/>
    </location>
</feature>
<proteinExistence type="predicted"/>
<dbReference type="Proteomes" id="UP000297385">
    <property type="component" value="Unassembled WGS sequence"/>
</dbReference>
<dbReference type="AlphaFoldDB" id="A0A4Y8MGJ9"/>
<reference evidence="2 3" key="1">
    <citation type="submission" date="2019-03" db="EMBL/GenBank/DDBJ databases">
        <title>Complete Genome Sequence of Paraburkholderia dipogonis ICMP 19430T, a Nitrogen-fixing Symbiont of the South African Invasive Legume Dipogon lignosus in New Zealand.</title>
        <authorList>
            <person name="De Meyer S.E."/>
        </authorList>
    </citation>
    <scope>NUCLEOTIDE SEQUENCE [LARGE SCALE GENOMIC DNA]</scope>
    <source>
        <strain evidence="2 3">ICMP 19430</strain>
    </source>
</reference>
<dbReference type="PANTHER" id="PTHR46637:SF1">
    <property type="entry name" value="BLL5188 PROTEIN"/>
    <property type="match status" value="1"/>
</dbReference>
<evidence type="ECO:0000313" key="2">
    <source>
        <dbReference type="EMBL" id="TFE36589.1"/>
    </source>
</evidence>
<dbReference type="InterPro" id="IPR025161">
    <property type="entry name" value="IS402-like_dom"/>
</dbReference>
<sequence>MTRQRIGEELWPTLEALLPERRVSPRGGRPRVDERAAALNGILFVLFTGIPWKDLPPEMDFGSGMTCSRRLREWQDDGVRARLHAAMLARSRGNTRWPFIL</sequence>
<evidence type="ECO:0000313" key="3">
    <source>
        <dbReference type="Proteomes" id="UP000297385"/>
    </source>
</evidence>
<dbReference type="Pfam" id="PF13340">
    <property type="entry name" value="DUF4096"/>
    <property type="match status" value="1"/>
</dbReference>
<name>A0A4Y8MGJ9_9BURK</name>
<protein>
    <submittedName>
        <fullName evidence="2">Transposase</fullName>
    </submittedName>
</protein>
<dbReference type="PANTHER" id="PTHR46637">
    <property type="entry name" value="TIS1421-TRANSPOSASE PROTEIN A"/>
    <property type="match status" value="1"/>
</dbReference>
<accession>A0A4Y8MGJ9</accession>
<evidence type="ECO:0000259" key="1">
    <source>
        <dbReference type="Pfam" id="PF13340"/>
    </source>
</evidence>
<organism evidence="2 3">
    <name type="scientific">Paraburkholderia dipogonis</name>
    <dbReference type="NCBI Taxonomy" id="1211383"/>
    <lineage>
        <taxon>Bacteria</taxon>
        <taxon>Pseudomonadati</taxon>
        <taxon>Pseudomonadota</taxon>
        <taxon>Betaproteobacteria</taxon>
        <taxon>Burkholderiales</taxon>
        <taxon>Burkholderiaceae</taxon>
        <taxon>Paraburkholderia</taxon>
    </lineage>
</organism>
<dbReference type="InterPro" id="IPR052909">
    <property type="entry name" value="Transposase_6_like"/>
</dbReference>
<dbReference type="EMBL" id="SNVI01000008">
    <property type="protein sequence ID" value="TFE36589.1"/>
    <property type="molecule type" value="Genomic_DNA"/>
</dbReference>
<gene>
    <name evidence="2" type="ORF">E2553_43515</name>
</gene>